<comment type="caution">
    <text evidence="2">The sequence shown here is derived from an EMBL/GenBank/DDBJ whole genome shotgun (WGS) entry which is preliminary data.</text>
</comment>
<reference evidence="2" key="1">
    <citation type="submission" date="2019-08" db="EMBL/GenBank/DDBJ databases">
        <authorList>
            <person name="Kucharzyk K."/>
            <person name="Murdoch R.W."/>
            <person name="Higgins S."/>
            <person name="Loffler F."/>
        </authorList>
    </citation>
    <scope>NUCLEOTIDE SEQUENCE</scope>
</reference>
<accession>A0A644Z7K0</accession>
<dbReference type="InterPro" id="IPR000257">
    <property type="entry name" value="Uroporphyrinogen_deCOase"/>
</dbReference>
<dbReference type="PANTHER" id="PTHR47099:SF1">
    <property type="entry name" value="METHYLCOBAMIDE:COM METHYLTRANSFERASE MTBA"/>
    <property type="match status" value="1"/>
</dbReference>
<gene>
    <name evidence="2" type="primary">hemE_13</name>
    <name evidence="2" type="ORF">SDC9_81280</name>
</gene>
<keyword evidence="2" id="KW-0456">Lyase</keyword>
<dbReference type="PANTHER" id="PTHR47099">
    <property type="entry name" value="METHYLCOBAMIDE:COM METHYLTRANSFERASE MTBA"/>
    <property type="match status" value="1"/>
</dbReference>
<name>A0A644Z7K0_9ZZZZ</name>
<sequence>MNSLERMTGFLAGGKVDRIPFMPILMRFCAKHTHTPYRDFILDPAAHCRSNIDCARAFGSDWVNVMSDPFGELEAYGAQIEYPADSLPLDRVVLFDSATAMRTLPELDFNHGRLRGRITEVEIFRRELGDTQLICGWVEGAVAEYCDLRGLGNACLDFYDDPEAVRTALTVIYANAEAFAIRQIAAGAHMIGVGDAACSQLGPELYEEFGWQYECRLVECIHRHGALAKLHICGNTTAILPRMIATGADVIDVDHLVTEMAPFAALLRPGQALCGNLDPVMMQNSTPERIRQAARNASAQAAGRLILSGGCEITPDTPEANLRALAEAALP</sequence>
<dbReference type="EC" id="4.1.1.37" evidence="2"/>
<evidence type="ECO:0000259" key="1">
    <source>
        <dbReference type="Pfam" id="PF01208"/>
    </source>
</evidence>
<protein>
    <submittedName>
        <fullName evidence="2">Uroporphyrinogen decarboxylase</fullName>
        <ecNumber evidence="2">4.1.1.37</ecNumber>
    </submittedName>
</protein>
<feature type="domain" description="Uroporphyrinogen decarboxylase (URO-D)" evidence="1">
    <location>
        <begin position="4"/>
        <end position="329"/>
    </location>
</feature>
<dbReference type="SUPFAM" id="SSF51726">
    <property type="entry name" value="UROD/MetE-like"/>
    <property type="match status" value="1"/>
</dbReference>
<dbReference type="GO" id="GO:0006779">
    <property type="term" value="P:porphyrin-containing compound biosynthetic process"/>
    <property type="evidence" value="ECO:0007669"/>
    <property type="project" value="InterPro"/>
</dbReference>
<dbReference type="EMBL" id="VSSQ01007050">
    <property type="protein sequence ID" value="MPM34693.1"/>
    <property type="molecule type" value="Genomic_DNA"/>
</dbReference>
<dbReference type="Pfam" id="PF01208">
    <property type="entry name" value="URO-D"/>
    <property type="match status" value="1"/>
</dbReference>
<dbReference type="Gene3D" id="3.20.20.210">
    <property type="match status" value="1"/>
</dbReference>
<proteinExistence type="predicted"/>
<dbReference type="InterPro" id="IPR038071">
    <property type="entry name" value="UROD/MetE-like_sf"/>
</dbReference>
<organism evidence="2">
    <name type="scientific">bioreactor metagenome</name>
    <dbReference type="NCBI Taxonomy" id="1076179"/>
    <lineage>
        <taxon>unclassified sequences</taxon>
        <taxon>metagenomes</taxon>
        <taxon>ecological metagenomes</taxon>
    </lineage>
</organism>
<dbReference type="GO" id="GO:0004853">
    <property type="term" value="F:uroporphyrinogen decarboxylase activity"/>
    <property type="evidence" value="ECO:0007669"/>
    <property type="project" value="UniProtKB-EC"/>
</dbReference>
<dbReference type="InterPro" id="IPR052024">
    <property type="entry name" value="Methanogen_methyltrans"/>
</dbReference>
<evidence type="ECO:0000313" key="2">
    <source>
        <dbReference type="EMBL" id="MPM34693.1"/>
    </source>
</evidence>
<dbReference type="AlphaFoldDB" id="A0A644Z7K0"/>